<proteinExistence type="predicted"/>
<gene>
    <name evidence="2" type="ORF">VTK73DRAFT_10208</name>
</gene>
<evidence type="ECO:0008006" key="4">
    <source>
        <dbReference type="Google" id="ProtNLM"/>
    </source>
</evidence>
<comment type="caution">
    <text evidence="2">The sequence shown here is derived from an EMBL/GenBank/DDBJ whole genome shotgun (WGS) entry which is preliminary data.</text>
</comment>
<evidence type="ECO:0000256" key="1">
    <source>
        <dbReference type="SAM" id="MobiDB-lite"/>
    </source>
</evidence>
<protein>
    <recommendedName>
        <fullName evidence="4">Ankyrin repeat protein</fullName>
    </recommendedName>
</protein>
<organism evidence="2 3">
    <name type="scientific">Phialemonium thermophilum</name>
    <dbReference type="NCBI Taxonomy" id="223376"/>
    <lineage>
        <taxon>Eukaryota</taxon>
        <taxon>Fungi</taxon>
        <taxon>Dikarya</taxon>
        <taxon>Ascomycota</taxon>
        <taxon>Pezizomycotina</taxon>
        <taxon>Sordariomycetes</taxon>
        <taxon>Sordariomycetidae</taxon>
        <taxon>Cephalothecales</taxon>
        <taxon>Cephalothecaceae</taxon>
        <taxon>Phialemonium</taxon>
    </lineage>
</organism>
<dbReference type="Proteomes" id="UP001586593">
    <property type="component" value="Unassembled WGS sequence"/>
</dbReference>
<evidence type="ECO:0000313" key="2">
    <source>
        <dbReference type="EMBL" id="KAL1848127.1"/>
    </source>
</evidence>
<dbReference type="InterPro" id="IPR036770">
    <property type="entry name" value="Ankyrin_rpt-contain_sf"/>
</dbReference>
<name>A0ABR3VXZ2_9PEZI</name>
<evidence type="ECO:0000313" key="3">
    <source>
        <dbReference type="Proteomes" id="UP001586593"/>
    </source>
</evidence>
<dbReference type="EMBL" id="JAZHXJ010000940">
    <property type="protein sequence ID" value="KAL1848127.1"/>
    <property type="molecule type" value="Genomic_DNA"/>
</dbReference>
<accession>A0ABR3VXZ2</accession>
<feature type="region of interest" description="Disordered" evidence="1">
    <location>
        <begin position="68"/>
        <end position="93"/>
    </location>
</feature>
<reference evidence="2 3" key="1">
    <citation type="journal article" date="2024" name="Commun. Biol.">
        <title>Comparative genomic analysis of thermophilic fungi reveals convergent evolutionary adaptations and gene losses.</title>
        <authorList>
            <person name="Steindorff A.S."/>
            <person name="Aguilar-Pontes M.V."/>
            <person name="Robinson A.J."/>
            <person name="Andreopoulos B."/>
            <person name="LaButti K."/>
            <person name="Kuo A."/>
            <person name="Mondo S."/>
            <person name="Riley R."/>
            <person name="Otillar R."/>
            <person name="Haridas S."/>
            <person name="Lipzen A."/>
            <person name="Grimwood J."/>
            <person name="Schmutz J."/>
            <person name="Clum A."/>
            <person name="Reid I.D."/>
            <person name="Moisan M.C."/>
            <person name="Butler G."/>
            <person name="Nguyen T.T.M."/>
            <person name="Dewar K."/>
            <person name="Conant G."/>
            <person name="Drula E."/>
            <person name="Henrissat B."/>
            <person name="Hansel C."/>
            <person name="Singer S."/>
            <person name="Hutchinson M.I."/>
            <person name="de Vries R.P."/>
            <person name="Natvig D.O."/>
            <person name="Powell A.J."/>
            <person name="Tsang A."/>
            <person name="Grigoriev I.V."/>
        </authorList>
    </citation>
    <scope>NUCLEOTIDE SEQUENCE [LARGE SCALE GENOMIC DNA]</scope>
    <source>
        <strain evidence="2 3">ATCC 24622</strain>
    </source>
</reference>
<keyword evidence="3" id="KW-1185">Reference proteome</keyword>
<dbReference type="Gene3D" id="1.25.40.20">
    <property type="entry name" value="Ankyrin repeat-containing domain"/>
    <property type="match status" value="1"/>
</dbReference>
<sequence>MPRRVVDLYLEQREKEDVPAFVSSTDIHLWTPLHWACRDSYWAGRHSYLDTVAYLIDKALTVWQRRRTSGPRGMWPPGPSRDNTQELIRTRRC</sequence>